<dbReference type="RefSeq" id="WP_386734521.1">
    <property type="nucleotide sequence ID" value="NZ_JBHRXI010000004.1"/>
</dbReference>
<name>A0ABV7TEW2_9RHOB</name>
<keyword evidence="2" id="KW-1185">Reference proteome</keyword>
<organism evidence="1 2">
    <name type="scientific">Lutimaribacter marinistellae</name>
    <dbReference type="NCBI Taxonomy" id="1820329"/>
    <lineage>
        <taxon>Bacteria</taxon>
        <taxon>Pseudomonadati</taxon>
        <taxon>Pseudomonadota</taxon>
        <taxon>Alphaproteobacteria</taxon>
        <taxon>Rhodobacterales</taxon>
        <taxon>Roseobacteraceae</taxon>
        <taxon>Lutimaribacter</taxon>
    </lineage>
</organism>
<sequence length="216" mass="24983">MKPIKRYLPLRDADGAWIARPDLFVLVRMAVQGDDDNQLVWQAYRHMTELCDNNSTELNELEALLERKYVRANMTERRYSAMVVVELLRLHLSDMPPILGRAVQLVARHVHLHERKTTEVSSLVDQSRKSFARYRSTCHLEAALRIHGASKTFENDPEAFHQFLAAARAIELFLDKVFAKRPMTWSPWRVPEYVQPKLSGTMTRLTIEERALVASA</sequence>
<proteinExistence type="predicted"/>
<accession>A0ABV7TEW2</accession>
<gene>
    <name evidence="1" type="ORF">ACFORG_06240</name>
</gene>
<dbReference type="EMBL" id="JBHRXI010000004">
    <property type="protein sequence ID" value="MFC3613352.1"/>
    <property type="molecule type" value="Genomic_DNA"/>
</dbReference>
<comment type="caution">
    <text evidence="1">The sequence shown here is derived from an EMBL/GenBank/DDBJ whole genome shotgun (WGS) entry which is preliminary data.</text>
</comment>
<evidence type="ECO:0000313" key="1">
    <source>
        <dbReference type="EMBL" id="MFC3613352.1"/>
    </source>
</evidence>
<evidence type="ECO:0008006" key="3">
    <source>
        <dbReference type="Google" id="ProtNLM"/>
    </source>
</evidence>
<reference evidence="2" key="1">
    <citation type="journal article" date="2019" name="Int. J. Syst. Evol. Microbiol.">
        <title>The Global Catalogue of Microorganisms (GCM) 10K type strain sequencing project: providing services to taxonomists for standard genome sequencing and annotation.</title>
        <authorList>
            <consortium name="The Broad Institute Genomics Platform"/>
            <consortium name="The Broad Institute Genome Sequencing Center for Infectious Disease"/>
            <person name="Wu L."/>
            <person name="Ma J."/>
        </authorList>
    </citation>
    <scope>NUCLEOTIDE SEQUENCE [LARGE SCALE GENOMIC DNA]</scope>
    <source>
        <strain evidence="2">KCTC 42911</strain>
    </source>
</reference>
<evidence type="ECO:0000313" key="2">
    <source>
        <dbReference type="Proteomes" id="UP001595629"/>
    </source>
</evidence>
<dbReference type="Proteomes" id="UP001595629">
    <property type="component" value="Unassembled WGS sequence"/>
</dbReference>
<protein>
    <recommendedName>
        <fullName evidence="3">DUF4158 domain-containing protein</fullName>
    </recommendedName>
</protein>